<protein>
    <submittedName>
        <fullName evidence="2">Uncharacterized protein</fullName>
    </submittedName>
</protein>
<keyword evidence="1" id="KW-0175">Coiled coil</keyword>
<dbReference type="RefSeq" id="WP_307488804.1">
    <property type="nucleotide sequence ID" value="NZ_JAUSSY010000004.1"/>
</dbReference>
<evidence type="ECO:0000256" key="1">
    <source>
        <dbReference type="SAM" id="Coils"/>
    </source>
</evidence>
<reference evidence="2 3" key="1">
    <citation type="submission" date="2023-07" db="EMBL/GenBank/DDBJ databases">
        <title>Sorghum-associated microbial communities from plants grown in Nebraska, USA.</title>
        <authorList>
            <person name="Schachtman D."/>
        </authorList>
    </citation>
    <scope>NUCLEOTIDE SEQUENCE [LARGE SCALE GENOMIC DNA]</scope>
    <source>
        <strain evidence="2 3">DS994</strain>
    </source>
</reference>
<proteinExistence type="predicted"/>
<feature type="coiled-coil region" evidence="1">
    <location>
        <begin position="105"/>
        <end position="132"/>
    </location>
</feature>
<dbReference type="Proteomes" id="UP001226389">
    <property type="component" value="Unassembled WGS sequence"/>
</dbReference>
<comment type="caution">
    <text evidence="2">The sequence shown here is derived from an EMBL/GenBank/DDBJ whole genome shotgun (WGS) entry which is preliminary data.</text>
</comment>
<name>A0ABT9UED6_9MICC</name>
<evidence type="ECO:0000313" key="3">
    <source>
        <dbReference type="Proteomes" id="UP001226389"/>
    </source>
</evidence>
<dbReference type="EMBL" id="JAUSSY010000004">
    <property type="protein sequence ID" value="MDQ0118010.1"/>
    <property type="molecule type" value="Genomic_DNA"/>
</dbReference>
<evidence type="ECO:0000313" key="2">
    <source>
        <dbReference type="EMBL" id="MDQ0118010.1"/>
    </source>
</evidence>
<accession>A0ABT9UED6</accession>
<sequence>MTAVLEPQAAGQRIHVQADDVFQLQPTEPSAFDESPVSALLDGPAPAMDLGGPAAPFHCGVAMTSGPVPIASLGWAPLELGASEWSCTCGYTEGSSPAGDPLEAVRLASARVESLQWELDAAQEQFGNAVRNASKHGAGEGALGRAAGLSAVELREFLDGGSPLM</sequence>
<keyword evidence="3" id="KW-1185">Reference proteome</keyword>
<gene>
    <name evidence="2" type="ORF">J2T22_001187</name>
</gene>
<organism evidence="2 3">
    <name type="scientific">Pseudarthrobacter defluvii</name>
    <dbReference type="NCBI Taxonomy" id="410837"/>
    <lineage>
        <taxon>Bacteria</taxon>
        <taxon>Bacillati</taxon>
        <taxon>Actinomycetota</taxon>
        <taxon>Actinomycetes</taxon>
        <taxon>Micrococcales</taxon>
        <taxon>Micrococcaceae</taxon>
        <taxon>Pseudarthrobacter</taxon>
    </lineage>
</organism>